<proteinExistence type="predicted"/>
<dbReference type="AlphaFoldDB" id="A0A561ENI7"/>
<organism evidence="2 3">
    <name type="scientific">Kitasatospora atroaurantiaca</name>
    <dbReference type="NCBI Taxonomy" id="285545"/>
    <lineage>
        <taxon>Bacteria</taxon>
        <taxon>Bacillati</taxon>
        <taxon>Actinomycetota</taxon>
        <taxon>Actinomycetes</taxon>
        <taxon>Kitasatosporales</taxon>
        <taxon>Streptomycetaceae</taxon>
        <taxon>Kitasatospora</taxon>
    </lineage>
</organism>
<dbReference type="InterPro" id="IPR010982">
    <property type="entry name" value="Lambda_DNA-bd_dom_sf"/>
</dbReference>
<keyword evidence="3" id="KW-1185">Reference proteome</keyword>
<dbReference type="EMBL" id="VIVR01000001">
    <property type="protein sequence ID" value="TWE17175.1"/>
    <property type="molecule type" value="Genomic_DNA"/>
</dbReference>
<reference evidence="2 3" key="1">
    <citation type="submission" date="2019-06" db="EMBL/GenBank/DDBJ databases">
        <title>Sequencing the genomes of 1000 actinobacteria strains.</title>
        <authorList>
            <person name="Klenk H.-P."/>
        </authorList>
    </citation>
    <scope>NUCLEOTIDE SEQUENCE [LARGE SCALE GENOMIC DNA]</scope>
    <source>
        <strain evidence="2 3">DSM 41649</strain>
    </source>
</reference>
<evidence type="ECO:0000259" key="1">
    <source>
        <dbReference type="PROSITE" id="PS50943"/>
    </source>
</evidence>
<dbReference type="InterPro" id="IPR001387">
    <property type="entry name" value="Cro/C1-type_HTH"/>
</dbReference>
<comment type="caution">
    <text evidence="2">The sequence shown here is derived from an EMBL/GenBank/DDBJ whole genome shotgun (WGS) entry which is preliminary data.</text>
</comment>
<evidence type="ECO:0000313" key="2">
    <source>
        <dbReference type="EMBL" id="TWE17175.1"/>
    </source>
</evidence>
<name>A0A561ENI7_9ACTN</name>
<protein>
    <submittedName>
        <fullName evidence="2">Helix-turn-helix protein</fullName>
    </submittedName>
</protein>
<evidence type="ECO:0000313" key="3">
    <source>
        <dbReference type="Proteomes" id="UP000318416"/>
    </source>
</evidence>
<dbReference type="Gene3D" id="1.10.260.40">
    <property type="entry name" value="lambda repressor-like DNA-binding domains"/>
    <property type="match status" value="1"/>
</dbReference>
<dbReference type="SUPFAM" id="SSF47413">
    <property type="entry name" value="lambda repressor-like DNA-binding domains"/>
    <property type="match status" value="1"/>
</dbReference>
<dbReference type="PROSITE" id="PS50943">
    <property type="entry name" value="HTH_CROC1"/>
    <property type="match status" value="1"/>
</dbReference>
<sequence length="188" mass="20289">MELSRPGDVCGMMARMEQDWARLGRAVAVARQDAGMTQNELATAVGVGLSTIKTLERGSRKYLKVQPTHRGVARALGWAEDCVEDVLAGGDPRPEPALRSTIPVPTGELPAGLSERAKWALGSGRVVDSDVISASPGGDGGVEVVMVFKAAEGVSPEQLSRDFAFWERMQRLARDVWTHHDIQSVEKP</sequence>
<dbReference type="GO" id="GO:0003677">
    <property type="term" value="F:DNA binding"/>
    <property type="evidence" value="ECO:0007669"/>
    <property type="project" value="InterPro"/>
</dbReference>
<accession>A0A561ENI7</accession>
<dbReference type="CDD" id="cd00093">
    <property type="entry name" value="HTH_XRE"/>
    <property type="match status" value="1"/>
</dbReference>
<dbReference type="Proteomes" id="UP000318416">
    <property type="component" value="Unassembled WGS sequence"/>
</dbReference>
<feature type="domain" description="HTH cro/C1-type" evidence="1">
    <location>
        <begin position="27"/>
        <end position="61"/>
    </location>
</feature>
<dbReference type="Pfam" id="PF13560">
    <property type="entry name" value="HTH_31"/>
    <property type="match status" value="1"/>
</dbReference>
<gene>
    <name evidence="2" type="ORF">FB465_2182</name>
</gene>